<gene>
    <name evidence="3" type="ORF">RDB_LOCUS156974</name>
</gene>
<evidence type="ECO:0000313" key="4">
    <source>
        <dbReference type="Proteomes" id="UP000663853"/>
    </source>
</evidence>
<evidence type="ECO:0000313" key="3">
    <source>
        <dbReference type="EMBL" id="CAE6525211.1"/>
    </source>
</evidence>
<dbReference type="SUPFAM" id="SSF116846">
    <property type="entry name" value="MIT domain"/>
    <property type="match status" value="1"/>
</dbReference>
<evidence type="ECO:0008006" key="5">
    <source>
        <dbReference type="Google" id="ProtNLM"/>
    </source>
</evidence>
<evidence type="ECO:0000256" key="1">
    <source>
        <dbReference type="SAM" id="MobiDB-lite"/>
    </source>
</evidence>
<accession>A0A8H3DGQ0</accession>
<evidence type="ECO:0000256" key="2">
    <source>
        <dbReference type="SAM" id="Phobius"/>
    </source>
</evidence>
<name>A0A8H3DGQ0_9AGAM</name>
<dbReference type="Proteomes" id="UP000663853">
    <property type="component" value="Unassembled WGS sequence"/>
</dbReference>
<dbReference type="InterPro" id="IPR036181">
    <property type="entry name" value="MIT_dom_sf"/>
</dbReference>
<feature type="region of interest" description="Disordered" evidence="1">
    <location>
        <begin position="79"/>
        <end position="104"/>
    </location>
</feature>
<keyword evidence="2" id="KW-0472">Membrane</keyword>
<comment type="caution">
    <text evidence="3">The sequence shown here is derived from an EMBL/GenBank/DDBJ whole genome shotgun (WGS) entry which is preliminary data.</text>
</comment>
<dbReference type="EMBL" id="CAJMXA010003891">
    <property type="protein sequence ID" value="CAE6525211.1"/>
    <property type="molecule type" value="Genomic_DNA"/>
</dbReference>
<proteinExistence type="predicted"/>
<feature type="transmembrane region" description="Helical" evidence="2">
    <location>
        <begin position="6"/>
        <end position="26"/>
    </location>
</feature>
<keyword evidence="2" id="KW-1133">Transmembrane helix</keyword>
<feature type="region of interest" description="Disordered" evidence="1">
    <location>
        <begin position="38"/>
        <end position="67"/>
    </location>
</feature>
<reference evidence="3" key="1">
    <citation type="submission" date="2021-01" db="EMBL/GenBank/DDBJ databases">
        <authorList>
            <person name="Kaushik A."/>
        </authorList>
    </citation>
    <scope>NUCLEOTIDE SEQUENCE</scope>
    <source>
        <strain evidence="3">AG6-10EEA</strain>
    </source>
</reference>
<protein>
    <recommendedName>
        <fullName evidence="5">MIT domain-containing protein</fullName>
    </recommendedName>
</protein>
<sequence>MSLKSFCYSFYAILFIVFFRVIGKLFKYKGIFNRFNSRSGPRTSGEKDLERKGRYRDGPPSGYQPGVYTVDRTFEGEAEQAKPGLKKRGKGSPRADKGPKKPSCRRKLDAALPVLLQAVELDNAGSLEAVGAYKEVAILFDDALEILKNEPRKPTQVTVEASLRNMRDIYRDRAELILQDFQERVLKQKFQGILPQSPTVGDTV</sequence>
<keyword evidence="2" id="KW-0812">Transmembrane</keyword>
<organism evidence="3 4">
    <name type="scientific">Rhizoctonia solani</name>
    <dbReference type="NCBI Taxonomy" id="456999"/>
    <lineage>
        <taxon>Eukaryota</taxon>
        <taxon>Fungi</taxon>
        <taxon>Dikarya</taxon>
        <taxon>Basidiomycota</taxon>
        <taxon>Agaricomycotina</taxon>
        <taxon>Agaricomycetes</taxon>
        <taxon>Cantharellales</taxon>
        <taxon>Ceratobasidiaceae</taxon>
        <taxon>Rhizoctonia</taxon>
    </lineage>
</organism>
<feature type="compositionally biased region" description="Basic and acidic residues" evidence="1">
    <location>
        <begin position="44"/>
        <end position="57"/>
    </location>
</feature>
<dbReference type="AlphaFoldDB" id="A0A8H3DGQ0"/>